<dbReference type="InterPro" id="IPR015102">
    <property type="entry name" value="Tscrpt_reg_HTH_FeoC"/>
</dbReference>
<dbReference type="EMBL" id="CP063982">
    <property type="protein sequence ID" value="UOD49477.1"/>
    <property type="molecule type" value="Genomic_DNA"/>
</dbReference>
<dbReference type="Gene3D" id="1.10.10.10">
    <property type="entry name" value="Winged helix-like DNA-binding domain superfamily/Winged helix DNA-binding domain"/>
    <property type="match status" value="1"/>
</dbReference>
<dbReference type="InterPro" id="IPR036390">
    <property type="entry name" value="WH_DNA-bd_sf"/>
</dbReference>
<accession>A0ABY4AK83</accession>
<dbReference type="Pfam" id="PF09012">
    <property type="entry name" value="FeoC"/>
    <property type="match status" value="1"/>
</dbReference>
<organism evidence="2 3">
    <name type="scientific">Orrella daihaiensis</name>
    <dbReference type="NCBI Taxonomy" id="2782176"/>
    <lineage>
        <taxon>Bacteria</taxon>
        <taxon>Pseudomonadati</taxon>
        <taxon>Pseudomonadota</taxon>
        <taxon>Betaproteobacteria</taxon>
        <taxon>Burkholderiales</taxon>
        <taxon>Alcaligenaceae</taxon>
        <taxon>Orrella</taxon>
    </lineage>
</organism>
<dbReference type="SUPFAM" id="SSF46785">
    <property type="entry name" value="Winged helix' DNA-binding domain"/>
    <property type="match status" value="1"/>
</dbReference>
<reference evidence="2 3" key="1">
    <citation type="submission" date="2020-11" db="EMBL/GenBank/DDBJ databases">
        <title>Algicoccus daihaiensis sp.nov., isolated from Daihai Lake in Inner Mongolia.</title>
        <authorList>
            <person name="Kai J."/>
        </authorList>
    </citation>
    <scope>NUCLEOTIDE SEQUENCE [LARGE SCALE GENOMIC DNA]</scope>
    <source>
        <strain evidence="3">f23</strain>
    </source>
</reference>
<dbReference type="RefSeq" id="WP_243477694.1">
    <property type="nucleotide sequence ID" value="NZ_CP063982.1"/>
</dbReference>
<keyword evidence="3" id="KW-1185">Reference proteome</keyword>
<feature type="domain" description="Transcriptional regulator HTH-type FeoC" evidence="1">
    <location>
        <begin position="2"/>
        <end position="70"/>
    </location>
</feature>
<dbReference type="Proteomes" id="UP000831607">
    <property type="component" value="Chromosome"/>
</dbReference>
<name>A0ABY4AK83_9BURK</name>
<sequence length="73" mass="8283">MILSKVTNYLKLNRRAALLDMACVLDISPEALRHMLDRLEIRGTIRRLPTGTTCGGGCNKCKPQDIELYEWCC</sequence>
<evidence type="ECO:0000313" key="2">
    <source>
        <dbReference type="EMBL" id="UOD49477.1"/>
    </source>
</evidence>
<gene>
    <name evidence="2" type="ORF">DHf2319_08280</name>
</gene>
<protein>
    <submittedName>
        <fullName evidence="2">FeoC-like transcriptional regulator</fullName>
    </submittedName>
</protein>
<proteinExistence type="predicted"/>
<evidence type="ECO:0000313" key="3">
    <source>
        <dbReference type="Proteomes" id="UP000831607"/>
    </source>
</evidence>
<evidence type="ECO:0000259" key="1">
    <source>
        <dbReference type="Pfam" id="PF09012"/>
    </source>
</evidence>
<dbReference type="InterPro" id="IPR036388">
    <property type="entry name" value="WH-like_DNA-bd_sf"/>
</dbReference>